<dbReference type="GO" id="GO:0003860">
    <property type="term" value="F:3-hydroxyisobutyryl-CoA hydrolase activity"/>
    <property type="evidence" value="ECO:0007669"/>
    <property type="project" value="UniProtKB-EC"/>
</dbReference>
<dbReference type="RefSeq" id="WP_009678982.1">
    <property type="nucleotide sequence ID" value="NZ_AEUD01000006.1"/>
</dbReference>
<dbReference type="GO" id="GO:0006574">
    <property type="term" value="P:L-valine catabolic process"/>
    <property type="evidence" value="ECO:0007669"/>
    <property type="project" value="TreeGrafter"/>
</dbReference>
<evidence type="ECO:0000256" key="2">
    <source>
        <dbReference type="ARBA" id="ARBA00011915"/>
    </source>
</evidence>
<keyword evidence="6" id="KW-1185">Reference proteome</keyword>
<evidence type="ECO:0000259" key="4">
    <source>
        <dbReference type="Pfam" id="PF16113"/>
    </source>
</evidence>
<dbReference type="eggNOG" id="COG1024">
    <property type="taxonomic scope" value="Bacteria"/>
</dbReference>
<dbReference type="InterPro" id="IPR045004">
    <property type="entry name" value="ECH_dom"/>
</dbReference>
<evidence type="ECO:0000256" key="1">
    <source>
        <dbReference type="ARBA" id="ARBA00001709"/>
    </source>
</evidence>
<dbReference type="AlphaFoldDB" id="F1YIM5"/>
<protein>
    <recommendedName>
        <fullName evidence="2">3-hydroxyisobutyryl-CoA hydrolase</fullName>
        <ecNumber evidence="2">3.1.2.4</ecNumber>
    </recommendedName>
</protein>
<proteinExistence type="predicted"/>
<evidence type="ECO:0000313" key="5">
    <source>
        <dbReference type="EMBL" id="EGD55333.1"/>
    </source>
</evidence>
<dbReference type="SUPFAM" id="SSF52096">
    <property type="entry name" value="ClpP/crotonase"/>
    <property type="match status" value="1"/>
</dbReference>
<sequence length="357" mass="37706">MTELPVLVSESSGVGRLVLNRPKAINALNDEMVDLMAAALRRWRDDDSVRAVVLSGAGERGLCAGGDIVSIHRDAKALVESGAGDEEAAACPSAVFWREEYQLNSEIAKFPKPYVALMDGIVMGGGVGVSAHANTRVVTDRTRLAMPETGIGFVPDVGGTHLLSQITDNIGVYLGLTAGSINGADAVALGIADHYIPAADLDAFVTAIEATSVDEALARFTQTPPPSELDAQRGWIREAFAADTVAGIIDRCAAVGTEAADKAAATLRAKSPTTLAVTLRALRNPLPTLDDSLHREYRVSLRCVRSHDMAEGIRAQVIDKDRNPGWDPAEIDAVTAADVDAFFAPLPDDLELTIVGD</sequence>
<comment type="caution">
    <text evidence="5">The sequence shown here is derived from an EMBL/GenBank/DDBJ whole genome shotgun (WGS) entry which is preliminary data.</text>
</comment>
<dbReference type="Proteomes" id="UP000035065">
    <property type="component" value="Unassembled WGS sequence"/>
</dbReference>
<feature type="domain" description="Enoyl-CoA hydratase/isomerase" evidence="4">
    <location>
        <begin position="14"/>
        <end position="343"/>
    </location>
</feature>
<dbReference type="Gene3D" id="3.90.226.10">
    <property type="entry name" value="2-enoyl-CoA Hydratase, Chain A, domain 1"/>
    <property type="match status" value="1"/>
</dbReference>
<dbReference type="InterPro" id="IPR032259">
    <property type="entry name" value="HIBYL-CoA-H"/>
</dbReference>
<evidence type="ECO:0000313" key="6">
    <source>
        <dbReference type="Proteomes" id="UP000035065"/>
    </source>
</evidence>
<organism evidence="5 6">
    <name type="scientific">Gordonia neofelifaecis NRRL B-59395</name>
    <dbReference type="NCBI Taxonomy" id="644548"/>
    <lineage>
        <taxon>Bacteria</taxon>
        <taxon>Bacillati</taxon>
        <taxon>Actinomycetota</taxon>
        <taxon>Actinomycetes</taxon>
        <taxon>Mycobacteriales</taxon>
        <taxon>Gordoniaceae</taxon>
        <taxon>Gordonia</taxon>
    </lineage>
</organism>
<dbReference type="PANTHER" id="PTHR43176">
    <property type="entry name" value="3-HYDROXYISOBUTYRYL-COA HYDROLASE-RELATED"/>
    <property type="match status" value="1"/>
</dbReference>
<dbReference type="EMBL" id="AEUD01000006">
    <property type="protein sequence ID" value="EGD55333.1"/>
    <property type="molecule type" value="Genomic_DNA"/>
</dbReference>
<evidence type="ECO:0000256" key="3">
    <source>
        <dbReference type="ARBA" id="ARBA00022801"/>
    </source>
</evidence>
<dbReference type="Pfam" id="PF16113">
    <property type="entry name" value="ECH_2"/>
    <property type="match status" value="1"/>
</dbReference>
<name>F1YIM5_9ACTN</name>
<comment type="catalytic activity">
    <reaction evidence="1">
        <text>3-hydroxy-2-methylpropanoyl-CoA + H2O = 3-hydroxy-2-methylpropanoate + CoA + H(+)</text>
        <dbReference type="Rhea" id="RHEA:20888"/>
        <dbReference type="ChEBI" id="CHEBI:11805"/>
        <dbReference type="ChEBI" id="CHEBI:15377"/>
        <dbReference type="ChEBI" id="CHEBI:15378"/>
        <dbReference type="ChEBI" id="CHEBI:57287"/>
        <dbReference type="ChEBI" id="CHEBI:57340"/>
        <dbReference type="EC" id="3.1.2.4"/>
    </reaction>
</comment>
<keyword evidence="3 5" id="KW-0378">Hydrolase</keyword>
<dbReference type="CDD" id="cd06558">
    <property type="entry name" value="crotonase-like"/>
    <property type="match status" value="1"/>
</dbReference>
<dbReference type="NCBIfam" id="NF004127">
    <property type="entry name" value="PRK05617.1"/>
    <property type="match status" value="1"/>
</dbReference>
<dbReference type="STRING" id="644548.SCNU_08746"/>
<gene>
    <name evidence="5" type="ORF">SCNU_08746</name>
</gene>
<dbReference type="PANTHER" id="PTHR43176:SF3">
    <property type="entry name" value="3-HYDROXYISOBUTYRYL-COA HYDROLASE, MITOCHONDRIAL"/>
    <property type="match status" value="1"/>
</dbReference>
<dbReference type="InterPro" id="IPR029045">
    <property type="entry name" value="ClpP/crotonase-like_dom_sf"/>
</dbReference>
<dbReference type="GO" id="GO:0005829">
    <property type="term" value="C:cytosol"/>
    <property type="evidence" value="ECO:0007669"/>
    <property type="project" value="TreeGrafter"/>
</dbReference>
<reference evidence="5 6" key="1">
    <citation type="journal article" date="2011" name="J. Bacteriol.">
        <title>Draft Genome Sequence of Gordonia neofelifaecis NRRL B-59395, a Cholesterol-Degrading Actinomycete.</title>
        <authorList>
            <person name="Ge F."/>
            <person name="Li W."/>
            <person name="Chen G."/>
            <person name="Liu Y."/>
            <person name="Zhang G."/>
            <person name="Yong B."/>
            <person name="Wang Q."/>
            <person name="Wang N."/>
            <person name="Huang Z."/>
            <person name="Li W."/>
            <person name="Wang J."/>
            <person name="Wu C."/>
            <person name="Xie Q."/>
            <person name="Liu G."/>
        </authorList>
    </citation>
    <scope>NUCLEOTIDE SEQUENCE [LARGE SCALE GENOMIC DNA]</scope>
    <source>
        <strain evidence="5 6">NRRL B-59395</strain>
    </source>
</reference>
<accession>F1YIM5</accession>
<dbReference type="EC" id="3.1.2.4" evidence="2"/>